<gene>
    <name evidence="2" type="ORF">AAK873_01080</name>
</gene>
<dbReference type="Proteomes" id="UP001565200">
    <property type="component" value="Unassembled WGS sequence"/>
</dbReference>
<keyword evidence="1" id="KW-0472">Membrane</keyword>
<dbReference type="RefSeq" id="WP_369863085.1">
    <property type="nucleotide sequence ID" value="NZ_JBCLPP010000002.1"/>
</dbReference>
<accession>A0ABV4CVC7</accession>
<keyword evidence="1" id="KW-1133">Transmembrane helix</keyword>
<evidence type="ECO:0000313" key="2">
    <source>
        <dbReference type="EMBL" id="MEY8244205.1"/>
    </source>
</evidence>
<name>A0ABV4CVC7_9BACT</name>
<organism evidence="2 3">
    <name type="scientific">Heminiphilus faecis</name>
    <dbReference type="NCBI Taxonomy" id="2601703"/>
    <lineage>
        <taxon>Bacteria</taxon>
        <taxon>Pseudomonadati</taxon>
        <taxon>Bacteroidota</taxon>
        <taxon>Bacteroidia</taxon>
        <taxon>Bacteroidales</taxon>
        <taxon>Muribaculaceae</taxon>
        <taxon>Heminiphilus</taxon>
    </lineage>
</organism>
<proteinExistence type="predicted"/>
<keyword evidence="1" id="KW-0812">Transmembrane</keyword>
<protein>
    <recommendedName>
        <fullName evidence="4">Lipoprotein</fullName>
    </recommendedName>
</protein>
<evidence type="ECO:0008006" key="4">
    <source>
        <dbReference type="Google" id="ProtNLM"/>
    </source>
</evidence>
<sequence>MKGLALKELLLGNSLRLTGVICCILLMSGCCKIFNYGNQFTRENQNVVFGKNYQPQIKGLNTQGYFYRKGEDKLGWYSLLVLYSDGRYFEYIPVDSYIELRCTPVGNLSPLIRGCHNNGFYNIINGGNFQYIHVSW</sequence>
<reference evidence="2 3" key="1">
    <citation type="submission" date="2024-03" db="EMBL/GenBank/DDBJ databases">
        <title>Mouse gut bacterial collection (mGBC) of GemPharmatech.</title>
        <authorList>
            <person name="He Y."/>
            <person name="Dong L."/>
            <person name="Wu D."/>
            <person name="Gao X."/>
            <person name="Lin Z."/>
        </authorList>
    </citation>
    <scope>NUCLEOTIDE SEQUENCE [LARGE SCALE GENOMIC DNA]</scope>
    <source>
        <strain evidence="2 3">54-13</strain>
    </source>
</reference>
<evidence type="ECO:0000256" key="1">
    <source>
        <dbReference type="SAM" id="Phobius"/>
    </source>
</evidence>
<evidence type="ECO:0000313" key="3">
    <source>
        <dbReference type="Proteomes" id="UP001565200"/>
    </source>
</evidence>
<dbReference type="PROSITE" id="PS51257">
    <property type="entry name" value="PROKAR_LIPOPROTEIN"/>
    <property type="match status" value="1"/>
</dbReference>
<keyword evidence="3" id="KW-1185">Reference proteome</keyword>
<comment type="caution">
    <text evidence="2">The sequence shown here is derived from an EMBL/GenBank/DDBJ whole genome shotgun (WGS) entry which is preliminary data.</text>
</comment>
<dbReference type="EMBL" id="JBCLPP010000002">
    <property type="protein sequence ID" value="MEY8244205.1"/>
    <property type="molecule type" value="Genomic_DNA"/>
</dbReference>
<feature type="transmembrane region" description="Helical" evidence="1">
    <location>
        <begin position="15"/>
        <end position="34"/>
    </location>
</feature>